<feature type="signal peptide" evidence="1">
    <location>
        <begin position="1"/>
        <end position="22"/>
    </location>
</feature>
<proteinExistence type="predicted"/>
<organism evidence="2 3">
    <name type="scientific">Solirubrobacter ginsenosidimutans</name>
    <dbReference type="NCBI Taxonomy" id="490573"/>
    <lineage>
        <taxon>Bacteria</taxon>
        <taxon>Bacillati</taxon>
        <taxon>Actinomycetota</taxon>
        <taxon>Thermoleophilia</taxon>
        <taxon>Solirubrobacterales</taxon>
        <taxon>Solirubrobacteraceae</taxon>
        <taxon>Solirubrobacter</taxon>
    </lineage>
</organism>
<sequence>MRRLLIAALAATALATAAPALAAPASDAPVAHIACTSAKIGGQSKCIARGQYCARAHKRNYKRYGFSCSKRDNRGRYHLT</sequence>
<comment type="caution">
    <text evidence="2">The sequence shown here is derived from an EMBL/GenBank/DDBJ whole genome shotgun (WGS) entry which is preliminary data.</text>
</comment>
<feature type="chain" id="PRO_5040951469" evidence="1">
    <location>
        <begin position="23"/>
        <end position="80"/>
    </location>
</feature>
<accession>A0A9X3MQW6</accession>
<keyword evidence="1" id="KW-0732">Signal</keyword>
<keyword evidence="3" id="KW-1185">Reference proteome</keyword>
<gene>
    <name evidence="2" type="ORF">OM076_13570</name>
</gene>
<dbReference type="EMBL" id="JAPDOD010000011">
    <property type="protein sequence ID" value="MDA0161301.1"/>
    <property type="molecule type" value="Genomic_DNA"/>
</dbReference>
<protein>
    <submittedName>
        <fullName evidence="2">Uncharacterized protein</fullName>
    </submittedName>
</protein>
<dbReference type="Proteomes" id="UP001149140">
    <property type="component" value="Unassembled WGS sequence"/>
</dbReference>
<evidence type="ECO:0000313" key="3">
    <source>
        <dbReference type="Proteomes" id="UP001149140"/>
    </source>
</evidence>
<dbReference type="RefSeq" id="WP_270040503.1">
    <property type="nucleotide sequence ID" value="NZ_JAPDOD010000011.1"/>
</dbReference>
<reference evidence="2" key="1">
    <citation type="submission" date="2022-10" db="EMBL/GenBank/DDBJ databases">
        <title>The WGS of Solirubrobacter ginsenosidimutans DSM 21036.</title>
        <authorList>
            <person name="Jiang Z."/>
        </authorList>
    </citation>
    <scope>NUCLEOTIDE SEQUENCE</scope>
    <source>
        <strain evidence="2">DSM 21036</strain>
    </source>
</reference>
<evidence type="ECO:0000256" key="1">
    <source>
        <dbReference type="SAM" id="SignalP"/>
    </source>
</evidence>
<evidence type="ECO:0000313" key="2">
    <source>
        <dbReference type="EMBL" id="MDA0161301.1"/>
    </source>
</evidence>
<name>A0A9X3MQW6_9ACTN</name>
<dbReference type="AlphaFoldDB" id="A0A9X3MQW6"/>